<dbReference type="RefSeq" id="WP_147057553.1">
    <property type="nucleotide sequence ID" value="NZ_CP042437.1"/>
</dbReference>
<dbReference type="KEGG" id="mgk:FSB76_23045"/>
<sequence length="104" mass="12131">MEQIFIDRFIMPQNAKAEFTERMQINRSFIKQLPGFIGDEAYERTDEEGNFICVTIAIWASGEALKNAKELVQAEYQQQGFNLPAMLQRLDISMERGQYNRFSN</sequence>
<dbReference type="OrthoDB" id="4774596at2"/>
<dbReference type="EMBL" id="CP042437">
    <property type="protein sequence ID" value="QEC78683.1"/>
    <property type="molecule type" value="Genomic_DNA"/>
</dbReference>
<dbReference type="SUPFAM" id="SSF54909">
    <property type="entry name" value="Dimeric alpha+beta barrel"/>
    <property type="match status" value="1"/>
</dbReference>
<evidence type="ECO:0000313" key="2">
    <source>
        <dbReference type="Proteomes" id="UP000321362"/>
    </source>
</evidence>
<dbReference type="Proteomes" id="UP000321362">
    <property type="component" value="Chromosome"/>
</dbReference>
<keyword evidence="1" id="KW-0503">Monooxygenase</keyword>
<name>A0A5B8W4L7_9SPHI</name>
<dbReference type="Gene3D" id="3.30.70.100">
    <property type="match status" value="1"/>
</dbReference>
<dbReference type="AlphaFoldDB" id="A0A5B8W4L7"/>
<accession>A0A5B8W4L7</accession>
<keyword evidence="1" id="KW-0560">Oxidoreductase</keyword>
<organism evidence="1 2">
    <name type="scientific">Mucilaginibacter ginsenosidivorax</name>
    <dbReference type="NCBI Taxonomy" id="862126"/>
    <lineage>
        <taxon>Bacteria</taxon>
        <taxon>Pseudomonadati</taxon>
        <taxon>Bacteroidota</taxon>
        <taxon>Sphingobacteriia</taxon>
        <taxon>Sphingobacteriales</taxon>
        <taxon>Sphingobacteriaceae</taxon>
        <taxon>Mucilaginibacter</taxon>
    </lineage>
</organism>
<protein>
    <submittedName>
        <fullName evidence="1">Antibiotic biosynthesis monooxygenase</fullName>
    </submittedName>
</protein>
<proteinExistence type="predicted"/>
<dbReference type="InterPro" id="IPR011008">
    <property type="entry name" value="Dimeric_a/b-barrel"/>
</dbReference>
<dbReference type="GO" id="GO:0004497">
    <property type="term" value="F:monooxygenase activity"/>
    <property type="evidence" value="ECO:0007669"/>
    <property type="project" value="UniProtKB-KW"/>
</dbReference>
<gene>
    <name evidence="1" type="ORF">FSB76_23045</name>
</gene>
<keyword evidence="2" id="KW-1185">Reference proteome</keyword>
<reference evidence="1 2" key="1">
    <citation type="journal article" date="2013" name="J. Microbiol.">
        <title>Mucilaginibacter ginsenosidivorax sp. nov., with ginsenoside converting activity isolated from sediment.</title>
        <authorList>
            <person name="Kim J.K."/>
            <person name="Choi T.E."/>
            <person name="Liu Q.M."/>
            <person name="Park H.Y."/>
            <person name="Yi T.H."/>
            <person name="Yoon M.H."/>
            <person name="Kim S.C."/>
            <person name="Im W.T."/>
        </authorList>
    </citation>
    <scope>NUCLEOTIDE SEQUENCE [LARGE SCALE GENOMIC DNA]</scope>
    <source>
        <strain evidence="1 2">KHI28</strain>
    </source>
</reference>
<evidence type="ECO:0000313" key="1">
    <source>
        <dbReference type="EMBL" id="QEC78683.1"/>
    </source>
</evidence>